<evidence type="ECO:0008006" key="4">
    <source>
        <dbReference type="Google" id="ProtNLM"/>
    </source>
</evidence>
<keyword evidence="1" id="KW-1133">Transmembrane helix</keyword>
<feature type="transmembrane region" description="Helical" evidence="1">
    <location>
        <begin position="61"/>
        <end position="80"/>
    </location>
</feature>
<dbReference type="AlphaFoldDB" id="A0A1A0MUX6"/>
<accession>A0A1A0MUX6</accession>
<feature type="transmembrane region" description="Helical" evidence="1">
    <location>
        <begin position="203"/>
        <end position="225"/>
    </location>
</feature>
<sequence length="507" mass="55520">MTAPAPAAPESAEREPSRLGSWARGPVGRLVLRWAFIGAMTGLAFHRSLAELTRATRGESLNGYIWMLFAACVLAAVGIARRERHELPIHDRQTDIIAGAMVLGMALLMHGVLLPRFSLYYPLLRLDLVAMWLFVLGSAIVMFGLRPIIRYAWVWAMPALVMPLPYHVLVVLLGNTRWADAVAAAPITMWAAWICTKRTPRRGMIGAAGALVVTVAVATVMAFAVPTAPLFLYQTIPPLTALVGTTAAMFIHARQTESVRFVESRVEPLATRKAWLAVPMVAAVAVLLSFVRLPIEIRPSEMALSDASFGRPLVVPAGWHQTDVHEYPKVAGLYGDDSRFIRQTIVADSGNLKWDKRATPRRVWIDVVSTDWPETLNVYPSLTLYPLPRARMSAPRIVDLGSGVLAQAYSITDDGSLVTWNIVMWTWRAGTSAQRVMVFAVDNHDDTAPVPEPGHSIPAVLRSIVNVLFRGNAAVTNANAQFKDLEMLTEVSRKLVVAQLASSTGAK</sequence>
<dbReference type="RefSeq" id="WP_064858392.1">
    <property type="nucleotide sequence ID" value="NZ_LZSF01000095.1"/>
</dbReference>
<feature type="transmembrane region" description="Helical" evidence="1">
    <location>
        <begin position="152"/>
        <end position="172"/>
    </location>
</feature>
<organism evidence="2 3">
    <name type="scientific">Mycolicibacterium mucogenicum</name>
    <name type="common">Mycobacterium mucogenicum</name>
    <dbReference type="NCBI Taxonomy" id="56689"/>
    <lineage>
        <taxon>Bacteria</taxon>
        <taxon>Bacillati</taxon>
        <taxon>Actinomycetota</taxon>
        <taxon>Actinomycetes</taxon>
        <taxon>Mycobacteriales</taxon>
        <taxon>Mycobacteriaceae</taxon>
        <taxon>Mycolicibacterium</taxon>
    </lineage>
</organism>
<feature type="transmembrane region" description="Helical" evidence="1">
    <location>
        <begin position="274"/>
        <end position="295"/>
    </location>
</feature>
<dbReference type="Proteomes" id="UP000093962">
    <property type="component" value="Unassembled WGS sequence"/>
</dbReference>
<feature type="transmembrane region" description="Helical" evidence="1">
    <location>
        <begin position="96"/>
        <end position="117"/>
    </location>
</feature>
<name>A0A1A0MUX6_MYCMU</name>
<feature type="transmembrane region" description="Helical" evidence="1">
    <location>
        <begin position="30"/>
        <end position="49"/>
    </location>
</feature>
<evidence type="ECO:0000313" key="2">
    <source>
        <dbReference type="EMBL" id="OBA88856.1"/>
    </source>
</evidence>
<evidence type="ECO:0000256" key="1">
    <source>
        <dbReference type="SAM" id="Phobius"/>
    </source>
</evidence>
<proteinExistence type="predicted"/>
<comment type="caution">
    <text evidence="2">The sequence shown here is derived from an EMBL/GenBank/DDBJ whole genome shotgun (WGS) entry which is preliminary data.</text>
</comment>
<evidence type="ECO:0000313" key="3">
    <source>
        <dbReference type="Proteomes" id="UP000093962"/>
    </source>
</evidence>
<reference evidence="2 3" key="1">
    <citation type="submission" date="2016-06" db="EMBL/GenBank/DDBJ databases">
        <authorList>
            <person name="Kjaerup R.B."/>
            <person name="Dalgaard T.S."/>
            <person name="Juul-Madsen H.R."/>
        </authorList>
    </citation>
    <scope>NUCLEOTIDE SEQUENCE [LARGE SCALE GENOMIC DNA]</scope>
    <source>
        <strain evidence="2 3">1199456.5</strain>
    </source>
</reference>
<feature type="transmembrane region" description="Helical" evidence="1">
    <location>
        <begin position="231"/>
        <end position="253"/>
    </location>
</feature>
<gene>
    <name evidence="2" type="ORF">A5642_16355</name>
</gene>
<keyword evidence="1" id="KW-0812">Transmembrane</keyword>
<keyword evidence="1" id="KW-0472">Membrane</keyword>
<dbReference type="EMBL" id="LZSF01000095">
    <property type="protein sequence ID" value="OBA88856.1"/>
    <property type="molecule type" value="Genomic_DNA"/>
</dbReference>
<dbReference type="OrthoDB" id="4659043at2"/>
<protein>
    <recommendedName>
        <fullName evidence="4">Exosortase/archaeosortase family protein</fullName>
    </recommendedName>
</protein>
<feature type="transmembrane region" description="Helical" evidence="1">
    <location>
        <begin position="123"/>
        <end position="145"/>
    </location>
</feature>